<accession>A0AAN8P8M2</accession>
<sequence length="546" mass="61960">MSVPRATSAGVSSEKLATEYRLSITPRRTTGNLIERKKKEEEQSETVVDLDEIREFRPRYKWINTEDLDREFNHYNFDSDEDDTEDNSNTSNLSQQSYLAVCRELKLTPIKHIYTGLATKQIVLKNQRLTLKDTRACTISLVKNVNVESLCLDANELGCRGAAIIASLIPQKLELIELKLTNNVLGSRGAQTLCEELVNNTIIRTVDLSGNDFTEDDAVYFKELLEENNSISDMNLSHNNFQEIGGKIIAEGLVKNDFLKVLDLSWNHLRMAGAIALGAAFKENSTLEVFRVGWNGFHLRGCIALGQSLSENNTLIELDLTCNRITDLCLGQLLKAFHTNNTLKILKLPLNQISPRGGEIIIKMVEKHTSLALELVDLGTQSVLESFPVQATELKEKRGIKFIHGPILRKGISFDSQVQEEKSDSLDTEDPFLVLMVYMRLQNLRLLELFSNMDRDASKSVSRTEFKQGMVKVNIPLSDWQLDKLISKLDNDRDGDVDFSELVQGQRDYKTETYEKGVVEGEETDVQRVSRKIEALMKKRFLMRKF</sequence>
<keyword evidence="4" id="KW-1185">Reference proteome</keyword>
<name>A0AAN8P8M2_PATCE</name>
<dbReference type="PROSITE" id="PS50222">
    <property type="entry name" value="EF_HAND_2"/>
    <property type="match status" value="2"/>
</dbReference>
<protein>
    <recommendedName>
        <fullName evidence="2">EF-hand domain-containing protein</fullName>
    </recommendedName>
</protein>
<dbReference type="SUPFAM" id="SSF52047">
    <property type="entry name" value="RNI-like"/>
    <property type="match status" value="1"/>
</dbReference>
<dbReference type="PROSITE" id="PS51450">
    <property type="entry name" value="LRR"/>
    <property type="match status" value="1"/>
</dbReference>
<dbReference type="InterPro" id="IPR032675">
    <property type="entry name" value="LRR_dom_sf"/>
</dbReference>
<evidence type="ECO:0000313" key="3">
    <source>
        <dbReference type="EMBL" id="KAK6173232.1"/>
    </source>
</evidence>
<dbReference type="Proteomes" id="UP001347796">
    <property type="component" value="Unassembled WGS sequence"/>
</dbReference>
<evidence type="ECO:0000259" key="2">
    <source>
        <dbReference type="PROSITE" id="PS50222"/>
    </source>
</evidence>
<feature type="domain" description="EF-hand" evidence="2">
    <location>
        <begin position="441"/>
        <end position="476"/>
    </location>
</feature>
<dbReference type="SMART" id="SM00368">
    <property type="entry name" value="LRR_RI"/>
    <property type="match status" value="8"/>
</dbReference>
<dbReference type="AlphaFoldDB" id="A0AAN8P8M2"/>
<feature type="domain" description="EF-hand" evidence="2">
    <location>
        <begin position="481"/>
        <end position="512"/>
    </location>
</feature>
<dbReference type="InterPro" id="IPR052394">
    <property type="entry name" value="LRR-containing"/>
</dbReference>
<dbReference type="EMBL" id="JAZGQO010000011">
    <property type="protein sequence ID" value="KAK6173232.1"/>
    <property type="molecule type" value="Genomic_DNA"/>
</dbReference>
<comment type="caution">
    <text evidence="3">The sequence shown here is derived from an EMBL/GenBank/DDBJ whole genome shotgun (WGS) entry which is preliminary data.</text>
</comment>
<organism evidence="3 4">
    <name type="scientific">Patella caerulea</name>
    <name type="common">Rayed Mediterranean limpet</name>
    <dbReference type="NCBI Taxonomy" id="87958"/>
    <lineage>
        <taxon>Eukaryota</taxon>
        <taxon>Metazoa</taxon>
        <taxon>Spiralia</taxon>
        <taxon>Lophotrochozoa</taxon>
        <taxon>Mollusca</taxon>
        <taxon>Gastropoda</taxon>
        <taxon>Patellogastropoda</taxon>
        <taxon>Patelloidea</taxon>
        <taxon>Patellidae</taxon>
        <taxon>Patella</taxon>
    </lineage>
</organism>
<dbReference type="Pfam" id="PF13516">
    <property type="entry name" value="LRR_6"/>
    <property type="match status" value="3"/>
</dbReference>
<keyword evidence="1" id="KW-0106">Calcium</keyword>
<dbReference type="PANTHER" id="PTHR24114">
    <property type="entry name" value="LEUCINE RICH REPEAT FAMILY PROTEIN"/>
    <property type="match status" value="1"/>
</dbReference>
<dbReference type="SUPFAM" id="SSF47473">
    <property type="entry name" value="EF-hand"/>
    <property type="match status" value="1"/>
</dbReference>
<reference evidence="3 4" key="1">
    <citation type="submission" date="2024-01" db="EMBL/GenBank/DDBJ databases">
        <title>The genome of the rayed Mediterranean limpet Patella caerulea (Linnaeus, 1758).</title>
        <authorList>
            <person name="Anh-Thu Weber A."/>
            <person name="Halstead-Nussloch G."/>
        </authorList>
    </citation>
    <scope>NUCLEOTIDE SEQUENCE [LARGE SCALE GENOMIC DNA]</scope>
    <source>
        <strain evidence="3">AATW-2023a</strain>
        <tissue evidence="3">Whole specimen</tissue>
    </source>
</reference>
<dbReference type="InterPro" id="IPR001611">
    <property type="entry name" value="Leu-rich_rpt"/>
</dbReference>
<proteinExistence type="predicted"/>
<dbReference type="InterPro" id="IPR011992">
    <property type="entry name" value="EF-hand-dom_pair"/>
</dbReference>
<dbReference type="CDD" id="cd00051">
    <property type="entry name" value="EFh"/>
    <property type="match status" value="1"/>
</dbReference>
<dbReference type="Gene3D" id="1.10.238.10">
    <property type="entry name" value="EF-hand"/>
    <property type="match status" value="1"/>
</dbReference>
<dbReference type="PANTHER" id="PTHR24114:SF2">
    <property type="entry name" value="F-BOX DOMAIN-CONTAINING PROTEIN-RELATED"/>
    <property type="match status" value="1"/>
</dbReference>
<evidence type="ECO:0000256" key="1">
    <source>
        <dbReference type="ARBA" id="ARBA00022837"/>
    </source>
</evidence>
<dbReference type="PROSITE" id="PS00018">
    <property type="entry name" value="EF_HAND_1"/>
    <property type="match status" value="2"/>
</dbReference>
<evidence type="ECO:0000313" key="4">
    <source>
        <dbReference type="Proteomes" id="UP001347796"/>
    </source>
</evidence>
<gene>
    <name evidence="3" type="ORF">SNE40_016721</name>
</gene>
<dbReference type="InterPro" id="IPR018247">
    <property type="entry name" value="EF_Hand_1_Ca_BS"/>
</dbReference>
<dbReference type="Gene3D" id="3.80.10.10">
    <property type="entry name" value="Ribonuclease Inhibitor"/>
    <property type="match status" value="2"/>
</dbReference>
<dbReference type="InterPro" id="IPR002048">
    <property type="entry name" value="EF_hand_dom"/>
</dbReference>
<dbReference type="GO" id="GO:0005509">
    <property type="term" value="F:calcium ion binding"/>
    <property type="evidence" value="ECO:0007669"/>
    <property type="project" value="InterPro"/>
</dbReference>
<dbReference type="SMART" id="SM00054">
    <property type="entry name" value="EFh"/>
    <property type="match status" value="2"/>
</dbReference>